<accession>I7LX68</accession>
<dbReference type="SUPFAM" id="SSF56672">
    <property type="entry name" value="DNA/RNA polymerases"/>
    <property type="match status" value="1"/>
</dbReference>
<dbReference type="Pfam" id="PF00817">
    <property type="entry name" value="IMS"/>
    <property type="match status" value="1"/>
</dbReference>
<dbReference type="InterPro" id="IPR043128">
    <property type="entry name" value="Rev_trsase/Diguanyl_cyclase"/>
</dbReference>
<protein>
    <submittedName>
        <fullName evidence="3">ImpB/MucB/SamB family protein</fullName>
    </submittedName>
</protein>
<evidence type="ECO:0000313" key="3">
    <source>
        <dbReference type="EMBL" id="EAS03861.2"/>
    </source>
</evidence>
<dbReference type="InterPro" id="IPR043502">
    <property type="entry name" value="DNA/RNA_pol_sf"/>
</dbReference>
<feature type="compositionally biased region" description="Polar residues" evidence="1">
    <location>
        <begin position="436"/>
        <end position="448"/>
    </location>
</feature>
<proteinExistence type="predicted"/>
<dbReference type="Gene3D" id="3.40.1170.60">
    <property type="match status" value="1"/>
</dbReference>
<dbReference type="RefSeq" id="XP_001024106.2">
    <property type="nucleotide sequence ID" value="XM_001024106.2"/>
</dbReference>
<reference evidence="4" key="1">
    <citation type="journal article" date="2006" name="PLoS Biol.">
        <title>Macronuclear genome sequence of the ciliate Tetrahymena thermophila, a model eukaryote.</title>
        <authorList>
            <person name="Eisen J.A."/>
            <person name="Coyne R.S."/>
            <person name="Wu M."/>
            <person name="Wu D."/>
            <person name="Thiagarajan M."/>
            <person name="Wortman J.R."/>
            <person name="Badger J.H."/>
            <person name="Ren Q."/>
            <person name="Amedeo P."/>
            <person name="Jones K.M."/>
            <person name="Tallon L.J."/>
            <person name="Delcher A.L."/>
            <person name="Salzberg S.L."/>
            <person name="Silva J.C."/>
            <person name="Haas B.J."/>
            <person name="Majoros W.H."/>
            <person name="Farzad M."/>
            <person name="Carlton J.M."/>
            <person name="Smith R.K. Jr."/>
            <person name="Garg J."/>
            <person name="Pearlman R.E."/>
            <person name="Karrer K.M."/>
            <person name="Sun L."/>
            <person name="Manning G."/>
            <person name="Elde N.C."/>
            <person name="Turkewitz A.P."/>
            <person name="Asai D.J."/>
            <person name="Wilkes D.E."/>
            <person name="Wang Y."/>
            <person name="Cai H."/>
            <person name="Collins K."/>
            <person name="Stewart B.A."/>
            <person name="Lee S.R."/>
            <person name="Wilamowska K."/>
            <person name="Weinberg Z."/>
            <person name="Ruzzo W.L."/>
            <person name="Wloga D."/>
            <person name="Gaertig J."/>
            <person name="Frankel J."/>
            <person name="Tsao C.-C."/>
            <person name="Gorovsky M.A."/>
            <person name="Keeling P.J."/>
            <person name="Waller R.F."/>
            <person name="Patron N.J."/>
            <person name="Cherry J.M."/>
            <person name="Stover N.A."/>
            <person name="Krieger C.J."/>
            <person name="del Toro C."/>
            <person name="Ryder H.F."/>
            <person name="Williamson S.C."/>
            <person name="Barbeau R.A."/>
            <person name="Hamilton E.P."/>
            <person name="Orias E."/>
        </authorList>
    </citation>
    <scope>NUCLEOTIDE SEQUENCE [LARGE SCALE GENOMIC DNA]</scope>
    <source>
        <strain evidence="4">SB210</strain>
    </source>
</reference>
<dbReference type="InterPro" id="IPR001126">
    <property type="entry name" value="UmuC"/>
</dbReference>
<evidence type="ECO:0000256" key="1">
    <source>
        <dbReference type="SAM" id="MobiDB-lite"/>
    </source>
</evidence>
<organism evidence="3 4">
    <name type="scientific">Tetrahymena thermophila (strain SB210)</name>
    <dbReference type="NCBI Taxonomy" id="312017"/>
    <lineage>
        <taxon>Eukaryota</taxon>
        <taxon>Sar</taxon>
        <taxon>Alveolata</taxon>
        <taxon>Ciliophora</taxon>
        <taxon>Intramacronucleata</taxon>
        <taxon>Oligohymenophorea</taxon>
        <taxon>Hymenostomatida</taxon>
        <taxon>Tetrahymenina</taxon>
        <taxon>Tetrahymenidae</taxon>
        <taxon>Tetrahymena</taxon>
    </lineage>
</organism>
<dbReference type="EMBL" id="GG662471">
    <property type="protein sequence ID" value="EAS03861.2"/>
    <property type="molecule type" value="Genomic_DNA"/>
</dbReference>
<sequence>MDQRQLEVLIEEDIKKKEEYKQYKYPQIENTNILFDDLRKQVQKQQISFRKWLTIGLYSLHLDVLLSERQQDKNQPCILINSSNQICQLNNQAFQLGIRVGMNTSEIENIIQNILILKMQNQQSSQEVFNSILRYLQQIDKDVEVDFNNKNIYYFLIDVTNYMTEKGFENPADIASSIANYIHNEFKVESFCGIGANTLLSFLAAQMSFHSILQNSCISRIQEIKDFVSHLHLDIKMMTNLSESLLASLEKMRIMSINDINNNLIQIYQTFPQNVTNSLLQIYYGVSRNYHNVQVEIDQLKVSRMLKLGEYSIQQLQYLVDQIVEQITLDMKHYKRIAKIAKLQLTKIDHTNIVVKREILRIDSDYFDLLKSECFQMLKSLQIQNLLLQKITIQVFEMIPIDSIINSNITFAQRFYKCVQQQQQSKKSSLQPAQIKEQSSTNYGMSNTNYIQNQDQNRFSFNQNNLFQQREENENKSLIKEQKIDLQQNKTFFQQNQQKQFLQQKTNNNQNNQQQKSKQLQQTQLFKQSNQSQISHFLKNQKN</sequence>
<dbReference type="AlphaFoldDB" id="I7LX68"/>
<evidence type="ECO:0000313" key="4">
    <source>
        <dbReference type="Proteomes" id="UP000009168"/>
    </source>
</evidence>
<name>I7LX68_TETTS</name>
<dbReference type="Gene3D" id="3.30.70.270">
    <property type="match status" value="1"/>
</dbReference>
<dbReference type="GO" id="GO:0006281">
    <property type="term" value="P:DNA repair"/>
    <property type="evidence" value="ECO:0007669"/>
    <property type="project" value="InterPro"/>
</dbReference>
<dbReference type="KEGG" id="tet:TTHERM_00659050"/>
<feature type="region of interest" description="Disordered" evidence="1">
    <location>
        <begin position="429"/>
        <end position="448"/>
    </location>
</feature>
<dbReference type="Proteomes" id="UP000009168">
    <property type="component" value="Unassembled WGS sequence"/>
</dbReference>
<dbReference type="CDD" id="cd03468">
    <property type="entry name" value="PolY_like"/>
    <property type="match status" value="1"/>
</dbReference>
<evidence type="ECO:0000259" key="2">
    <source>
        <dbReference type="Pfam" id="PF00817"/>
    </source>
</evidence>
<dbReference type="InParanoid" id="I7LX68"/>
<feature type="domain" description="UmuC" evidence="2">
    <location>
        <begin position="70"/>
        <end position="205"/>
    </location>
</feature>
<keyword evidence="4" id="KW-1185">Reference proteome</keyword>
<gene>
    <name evidence="3" type="ORF">TTHERM_00659050</name>
</gene>
<dbReference type="GeneID" id="7830195"/>